<reference evidence="2 3" key="1">
    <citation type="submission" date="2022-05" db="EMBL/GenBank/DDBJ databases">
        <authorList>
            <consortium name="Genoscope - CEA"/>
            <person name="William W."/>
        </authorList>
    </citation>
    <scope>NUCLEOTIDE SEQUENCE [LARGE SCALE GENOMIC DNA]</scope>
</reference>
<organism evidence="2 3">
    <name type="scientific">Porites evermanni</name>
    <dbReference type="NCBI Taxonomy" id="104178"/>
    <lineage>
        <taxon>Eukaryota</taxon>
        <taxon>Metazoa</taxon>
        <taxon>Cnidaria</taxon>
        <taxon>Anthozoa</taxon>
        <taxon>Hexacorallia</taxon>
        <taxon>Scleractinia</taxon>
        <taxon>Fungiina</taxon>
        <taxon>Poritidae</taxon>
        <taxon>Porites</taxon>
    </lineage>
</organism>
<keyword evidence="1" id="KW-1133">Transmembrane helix</keyword>
<evidence type="ECO:0000313" key="2">
    <source>
        <dbReference type="EMBL" id="CAH3017790.1"/>
    </source>
</evidence>
<keyword evidence="1" id="KW-0812">Transmembrane</keyword>
<accession>A0ABN8LQH4</accession>
<feature type="transmembrane region" description="Helical" evidence="1">
    <location>
        <begin position="226"/>
        <end position="254"/>
    </location>
</feature>
<proteinExistence type="predicted"/>
<keyword evidence="3" id="KW-1185">Reference proteome</keyword>
<protein>
    <submittedName>
        <fullName evidence="2">Uncharacterized protein</fullName>
    </submittedName>
</protein>
<evidence type="ECO:0000313" key="3">
    <source>
        <dbReference type="Proteomes" id="UP001159427"/>
    </source>
</evidence>
<name>A0ABN8LQH4_9CNID</name>
<dbReference type="Proteomes" id="UP001159427">
    <property type="component" value="Unassembled WGS sequence"/>
</dbReference>
<evidence type="ECO:0000256" key="1">
    <source>
        <dbReference type="SAM" id="Phobius"/>
    </source>
</evidence>
<sequence length="262" mass="30047">MAQQSLRKRRLEEKLGLNEDQTIKSGFDQETMAIVWDIMNKKYDGLLDHPSINYDEQSWPSWVFFLIVHDVHAAIWAVEEKDLKNLDVVAQEYLTPYNVGQCLKSTSVIRRFHVVLQLDNHYYVQADEIHLSGKEPQFDVCLYVGTLTLSLRALKVLMAIIADKNYLLLQSDCLEYCKQFVFIYFDLIEEEVSEQQIAVLEKLTVTTNALSAASERSGRQNRSSGFSLRTVITSPFVQVYLATVLGGLTLYGLFKLYTLLSQ</sequence>
<dbReference type="EMBL" id="CALNXI010000071">
    <property type="protein sequence ID" value="CAH3017790.1"/>
    <property type="molecule type" value="Genomic_DNA"/>
</dbReference>
<keyword evidence="1" id="KW-0472">Membrane</keyword>
<comment type="caution">
    <text evidence="2">The sequence shown here is derived from an EMBL/GenBank/DDBJ whole genome shotgun (WGS) entry which is preliminary data.</text>
</comment>
<gene>
    <name evidence="2" type="ORF">PEVE_00039796</name>
</gene>